<dbReference type="EMBL" id="ML119657">
    <property type="protein sequence ID" value="RPA84831.1"/>
    <property type="molecule type" value="Genomic_DNA"/>
</dbReference>
<feature type="compositionally biased region" description="Polar residues" evidence="1">
    <location>
        <begin position="213"/>
        <end position="231"/>
    </location>
</feature>
<dbReference type="AlphaFoldDB" id="A0A3N4IKW7"/>
<dbReference type="Proteomes" id="UP000275078">
    <property type="component" value="Unassembled WGS sequence"/>
</dbReference>
<keyword evidence="3" id="KW-1185">Reference proteome</keyword>
<reference evidence="2 3" key="1">
    <citation type="journal article" date="2018" name="Nat. Ecol. Evol.">
        <title>Pezizomycetes genomes reveal the molecular basis of ectomycorrhizal truffle lifestyle.</title>
        <authorList>
            <person name="Murat C."/>
            <person name="Payen T."/>
            <person name="Noel B."/>
            <person name="Kuo A."/>
            <person name="Morin E."/>
            <person name="Chen J."/>
            <person name="Kohler A."/>
            <person name="Krizsan K."/>
            <person name="Balestrini R."/>
            <person name="Da Silva C."/>
            <person name="Montanini B."/>
            <person name="Hainaut M."/>
            <person name="Levati E."/>
            <person name="Barry K.W."/>
            <person name="Belfiori B."/>
            <person name="Cichocki N."/>
            <person name="Clum A."/>
            <person name="Dockter R.B."/>
            <person name="Fauchery L."/>
            <person name="Guy J."/>
            <person name="Iotti M."/>
            <person name="Le Tacon F."/>
            <person name="Lindquist E.A."/>
            <person name="Lipzen A."/>
            <person name="Malagnac F."/>
            <person name="Mello A."/>
            <person name="Molinier V."/>
            <person name="Miyauchi S."/>
            <person name="Poulain J."/>
            <person name="Riccioni C."/>
            <person name="Rubini A."/>
            <person name="Sitrit Y."/>
            <person name="Splivallo R."/>
            <person name="Traeger S."/>
            <person name="Wang M."/>
            <person name="Zifcakova L."/>
            <person name="Wipf D."/>
            <person name="Zambonelli A."/>
            <person name="Paolocci F."/>
            <person name="Nowrousian M."/>
            <person name="Ottonello S."/>
            <person name="Baldrian P."/>
            <person name="Spatafora J.W."/>
            <person name="Henrissat B."/>
            <person name="Nagy L.G."/>
            <person name="Aury J.M."/>
            <person name="Wincker P."/>
            <person name="Grigoriev I.V."/>
            <person name="Bonfante P."/>
            <person name="Martin F.M."/>
        </authorList>
    </citation>
    <scope>NUCLEOTIDE SEQUENCE [LARGE SCALE GENOMIC DNA]</scope>
    <source>
        <strain evidence="2 3">RN42</strain>
    </source>
</reference>
<evidence type="ECO:0000256" key="1">
    <source>
        <dbReference type="SAM" id="MobiDB-lite"/>
    </source>
</evidence>
<evidence type="ECO:0000313" key="2">
    <source>
        <dbReference type="EMBL" id="RPA84831.1"/>
    </source>
</evidence>
<name>A0A3N4IKW7_ASCIM</name>
<feature type="region of interest" description="Disordered" evidence="1">
    <location>
        <begin position="249"/>
        <end position="314"/>
    </location>
</feature>
<proteinExistence type="predicted"/>
<feature type="compositionally biased region" description="Polar residues" evidence="1">
    <location>
        <begin position="194"/>
        <end position="206"/>
    </location>
</feature>
<sequence>MRSYLSGLASWHVDRGLPPPTTSPRLARILAEIHAGEEAAANVEEDIHAGEEAAAHFEEEIHAGEEAAANVEEGIHADEVFDDGGEDNALYAQEENQNAEEAIHDDEDAVVNELHNTDKVAQHLEEETQNAGGEAPKAEETPHHGEEAASNAGDVLHNADEEDRAPREGLQNAGEEAHNAEQVADQLEKGPSPQGETPISSISTAPPNVVPASISTCGGQLSQTMQPQVPKSENAFVRRLDRLIEKQFGPQRPWADLEDSDSDSLKTSPKVEVKASSAQRMRPGDSSTIRPVGLADSAGASSQASTTPNLPASARHLEGPWRKVQPYKPPKKVQAVKRTPSRVAGEQLEWPFGNWKPEKASRRGQRPSIDTTILRALILDDDPIIRRCAPPPTLPGQMIALGGSQQNELPQTNPIPEIQQVEAPIETAVPEIVQPAASQPED</sequence>
<feature type="compositionally biased region" description="Polar residues" evidence="1">
    <location>
        <begin position="299"/>
        <end position="310"/>
    </location>
</feature>
<organism evidence="2 3">
    <name type="scientific">Ascobolus immersus RN42</name>
    <dbReference type="NCBI Taxonomy" id="1160509"/>
    <lineage>
        <taxon>Eukaryota</taxon>
        <taxon>Fungi</taxon>
        <taxon>Dikarya</taxon>
        <taxon>Ascomycota</taxon>
        <taxon>Pezizomycotina</taxon>
        <taxon>Pezizomycetes</taxon>
        <taxon>Pezizales</taxon>
        <taxon>Ascobolaceae</taxon>
        <taxon>Ascobolus</taxon>
    </lineage>
</organism>
<protein>
    <submittedName>
        <fullName evidence="2">Uncharacterized protein</fullName>
    </submittedName>
</protein>
<accession>A0A3N4IKW7</accession>
<feature type="compositionally biased region" description="Basic and acidic residues" evidence="1">
    <location>
        <begin position="136"/>
        <end position="147"/>
    </location>
</feature>
<feature type="region of interest" description="Disordered" evidence="1">
    <location>
        <begin position="126"/>
        <end position="232"/>
    </location>
</feature>
<evidence type="ECO:0000313" key="3">
    <source>
        <dbReference type="Proteomes" id="UP000275078"/>
    </source>
</evidence>
<gene>
    <name evidence="2" type="ORF">BJ508DRAFT_303579</name>
</gene>